<dbReference type="InterPro" id="IPR001878">
    <property type="entry name" value="Znf_CCHC"/>
</dbReference>
<dbReference type="AlphaFoldDB" id="A0A7J8NFC0"/>
<dbReference type="InterPro" id="IPR040256">
    <property type="entry name" value="At4g02000-like"/>
</dbReference>
<evidence type="ECO:0000256" key="1">
    <source>
        <dbReference type="PROSITE-ProRule" id="PRU00047"/>
    </source>
</evidence>
<dbReference type="EMBL" id="JABEZX010221385">
    <property type="protein sequence ID" value="MBA0575596.1"/>
    <property type="molecule type" value="Genomic_DNA"/>
</dbReference>
<evidence type="ECO:0000313" key="4">
    <source>
        <dbReference type="Proteomes" id="UP000593572"/>
    </source>
</evidence>
<reference evidence="3 4" key="1">
    <citation type="journal article" date="2019" name="Genome Biol. Evol.">
        <title>Insights into the evolution of the New World diploid cottons (Gossypium, subgenus Houzingenia) based on genome sequencing.</title>
        <authorList>
            <person name="Grover C.E."/>
            <person name="Arick M.A. 2nd"/>
            <person name="Thrash A."/>
            <person name="Conover J.L."/>
            <person name="Sanders W.S."/>
            <person name="Peterson D.G."/>
            <person name="Frelichowski J.E."/>
            <person name="Scheffler J.A."/>
            <person name="Scheffler B.E."/>
            <person name="Wendel J.F."/>
        </authorList>
    </citation>
    <scope>NUCLEOTIDE SEQUENCE [LARGE SCALE GENOMIC DNA]</scope>
    <source>
        <strain evidence="3">157</strain>
        <tissue evidence="3">Leaf</tissue>
    </source>
</reference>
<dbReference type="GO" id="GO:0003676">
    <property type="term" value="F:nucleic acid binding"/>
    <property type="evidence" value="ECO:0007669"/>
    <property type="project" value="InterPro"/>
</dbReference>
<keyword evidence="4" id="KW-1185">Reference proteome</keyword>
<dbReference type="GO" id="GO:0008270">
    <property type="term" value="F:zinc ion binding"/>
    <property type="evidence" value="ECO:0007669"/>
    <property type="project" value="UniProtKB-KW"/>
</dbReference>
<evidence type="ECO:0000259" key="2">
    <source>
        <dbReference type="PROSITE" id="PS50158"/>
    </source>
</evidence>
<name>A0A7J8NFC0_9ROSI</name>
<dbReference type="InterPro" id="IPR025836">
    <property type="entry name" value="Zn_knuckle_CX2CX4HX4C"/>
</dbReference>
<dbReference type="PANTHER" id="PTHR31286">
    <property type="entry name" value="GLYCINE-RICH CELL WALL STRUCTURAL PROTEIN 1.8-LIKE"/>
    <property type="match status" value="1"/>
</dbReference>
<organism evidence="3 4">
    <name type="scientific">Gossypium lobatum</name>
    <dbReference type="NCBI Taxonomy" id="34289"/>
    <lineage>
        <taxon>Eukaryota</taxon>
        <taxon>Viridiplantae</taxon>
        <taxon>Streptophyta</taxon>
        <taxon>Embryophyta</taxon>
        <taxon>Tracheophyta</taxon>
        <taxon>Spermatophyta</taxon>
        <taxon>Magnoliopsida</taxon>
        <taxon>eudicotyledons</taxon>
        <taxon>Gunneridae</taxon>
        <taxon>Pentapetalae</taxon>
        <taxon>rosids</taxon>
        <taxon>malvids</taxon>
        <taxon>Malvales</taxon>
        <taxon>Malvaceae</taxon>
        <taxon>Malvoideae</taxon>
        <taxon>Gossypium</taxon>
    </lineage>
</organism>
<dbReference type="Proteomes" id="UP000593572">
    <property type="component" value="Unassembled WGS sequence"/>
</dbReference>
<sequence length="137" mass="16200">MALEVGNAIGEVLAIDWRDKDGGWTEYIRIKINIDINKPLRRVVHYIDHEGEEFVCAIRYDKLPRFCYICGLIGHTAQKCNEQIINNESQDNIFQYGDWLRVPIRVINQNNRLLRNGIEMIKEDNVNDRKSYRKFCK</sequence>
<comment type="caution">
    <text evidence="3">The sequence shown here is derived from an EMBL/GenBank/DDBJ whole genome shotgun (WGS) entry which is preliminary data.</text>
</comment>
<dbReference type="PROSITE" id="PS50158">
    <property type="entry name" value="ZF_CCHC"/>
    <property type="match status" value="1"/>
</dbReference>
<keyword evidence="1" id="KW-0863">Zinc-finger</keyword>
<proteinExistence type="predicted"/>
<feature type="non-terminal residue" evidence="3">
    <location>
        <position position="137"/>
    </location>
</feature>
<gene>
    <name evidence="3" type="ORF">Golob_025377</name>
</gene>
<evidence type="ECO:0000313" key="3">
    <source>
        <dbReference type="EMBL" id="MBA0575596.1"/>
    </source>
</evidence>
<accession>A0A7J8NFC0</accession>
<protein>
    <recommendedName>
        <fullName evidence="2">CCHC-type domain-containing protein</fullName>
    </recommendedName>
</protein>
<feature type="domain" description="CCHC-type" evidence="2">
    <location>
        <begin position="67"/>
        <end position="82"/>
    </location>
</feature>
<dbReference type="Pfam" id="PF14392">
    <property type="entry name" value="zf-CCHC_4"/>
    <property type="match status" value="1"/>
</dbReference>
<keyword evidence="1" id="KW-0862">Zinc</keyword>
<dbReference type="PANTHER" id="PTHR31286:SF178">
    <property type="entry name" value="DUF4283 DOMAIN-CONTAINING PROTEIN"/>
    <property type="match status" value="1"/>
</dbReference>
<keyword evidence="1" id="KW-0479">Metal-binding</keyword>